<dbReference type="InterPro" id="IPR026591">
    <property type="entry name" value="Sirtuin_cat_small_dom_sf"/>
</dbReference>
<feature type="binding site" evidence="4">
    <location>
        <position position="98"/>
    </location>
    <ligand>
        <name>NAD(+)</name>
        <dbReference type="ChEBI" id="CHEBI:57540"/>
    </ligand>
</feature>
<evidence type="ECO:0000313" key="8">
    <source>
        <dbReference type="Proteomes" id="UP000321157"/>
    </source>
</evidence>
<dbReference type="Proteomes" id="UP000321157">
    <property type="component" value="Unassembled WGS sequence"/>
</dbReference>
<dbReference type="RefSeq" id="WP_146811271.1">
    <property type="nucleotide sequence ID" value="NZ_BJXX01000149.1"/>
</dbReference>
<keyword evidence="3 4" id="KW-0520">NAD</keyword>
<dbReference type="EC" id="2.3.1.286" evidence="4"/>
<dbReference type="InterPro" id="IPR050134">
    <property type="entry name" value="NAD-dep_sirtuin_deacylases"/>
</dbReference>
<evidence type="ECO:0000256" key="4">
    <source>
        <dbReference type="HAMAP-Rule" id="MF_01968"/>
    </source>
</evidence>
<feature type="binding site" evidence="4">
    <location>
        <position position="181"/>
    </location>
    <ligand>
        <name>NAD(+)</name>
        <dbReference type="ChEBI" id="CHEBI:57540"/>
    </ligand>
</feature>
<dbReference type="NCBIfam" id="NF001753">
    <property type="entry name" value="PRK00481.1-3"/>
    <property type="match status" value="1"/>
</dbReference>
<feature type="binding site" evidence="4">
    <location>
        <position position="98"/>
    </location>
    <ligand>
        <name>nicotinamide</name>
        <dbReference type="ChEBI" id="CHEBI:17154"/>
    </ligand>
</feature>
<feature type="binding site" evidence="4">
    <location>
        <position position="113"/>
    </location>
    <ligand>
        <name>NAD(+)</name>
        <dbReference type="ChEBI" id="CHEBI:57540"/>
    </ligand>
</feature>
<keyword evidence="2 4" id="KW-0808">Transferase</keyword>
<dbReference type="GO" id="GO:0005737">
    <property type="term" value="C:cytoplasm"/>
    <property type="evidence" value="ECO:0007669"/>
    <property type="project" value="UniProtKB-SubCell"/>
</dbReference>
<evidence type="ECO:0000256" key="5">
    <source>
        <dbReference type="PROSITE-ProRule" id="PRU00236"/>
    </source>
</evidence>
<feature type="binding site" evidence="4">
    <location>
        <position position="18"/>
    </location>
    <ligand>
        <name>NAD(+)</name>
        <dbReference type="ChEBI" id="CHEBI:57540"/>
    </ligand>
</feature>
<dbReference type="Gene3D" id="3.40.50.1220">
    <property type="entry name" value="TPP-binding domain"/>
    <property type="match status" value="1"/>
</dbReference>
<comment type="caution">
    <text evidence="7">The sequence shown here is derived from an EMBL/GenBank/DDBJ whole genome shotgun (WGS) entry which is preliminary data.</text>
</comment>
<dbReference type="Gene3D" id="3.30.1600.10">
    <property type="entry name" value="SIR2/SIRT2 'Small Domain"/>
    <property type="match status" value="1"/>
</dbReference>
<evidence type="ECO:0000259" key="6">
    <source>
        <dbReference type="PROSITE" id="PS50305"/>
    </source>
</evidence>
<comment type="subcellular location">
    <subcellularLocation>
        <location evidence="4">Cytoplasm</location>
    </subcellularLocation>
</comment>
<dbReference type="InterPro" id="IPR029035">
    <property type="entry name" value="DHS-like_NAD/FAD-binding_dom"/>
</dbReference>
<keyword evidence="1 4" id="KW-0963">Cytoplasm</keyword>
<comment type="caution">
    <text evidence="4">Lacks conserved residue(s) required for the propagation of feature annotation.</text>
</comment>
<dbReference type="PROSITE" id="PS50305">
    <property type="entry name" value="SIRTUIN"/>
    <property type="match status" value="1"/>
</dbReference>
<feature type="domain" description="Deacetylase sirtuin-type" evidence="6">
    <location>
        <begin position="1"/>
        <end position="236"/>
    </location>
</feature>
<feature type="binding site" evidence="4">
    <location>
        <position position="206"/>
    </location>
    <ligand>
        <name>NAD(+)</name>
        <dbReference type="ChEBI" id="CHEBI:57540"/>
    </ligand>
</feature>
<name>A0A511VA04_9BACL</name>
<dbReference type="GO" id="GO:0070403">
    <property type="term" value="F:NAD+ binding"/>
    <property type="evidence" value="ECO:0007669"/>
    <property type="project" value="UniProtKB-UniRule"/>
</dbReference>
<dbReference type="PANTHER" id="PTHR11085">
    <property type="entry name" value="NAD-DEPENDENT PROTEIN DEACYLASE SIRTUIN-5, MITOCHONDRIAL-RELATED"/>
    <property type="match status" value="1"/>
</dbReference>
<feature type="binding site" evidence="4">
    <location>
        <position position="29"/>
    </location>
    <ligand>
        <name>nicotinamide</name>
        <dbReference type="ChEBI" id="CHEBI:17154"/>
    </ligand>
</feature>
<dbReference type="AlphaFoldDB" id="A0A511VA04"/>
<keyword evidence="4 5" id="KW-0479">Metal-binding</keyword>
<evidence type="ECO:0000256" key="3">
    <source>
        <dbReference type="ARBA" id="ARBA00023027"/>
    </source>
</evidence>
<feature type="binding site" evidence="4 5">
    <location>
        <position position="143"/>
    </location>
    <ligand>
        <name>Zn(2+)</name>
        <dbReference type="ChEBI" id="CHEBI:29105"/>
    </ligand>
</feature>
<feature type="binding site" evidence="4">
    <location>
        <position position="29"/>
    </location>
    <ligand>
        <name>NAD(+)</name>
        <dbReference type="ChEBI" id="CHEBI:57540"/>
    </ligand>
</feature>
<dbReference type="Pfam" id="PF02146">
    <property type="entry name" value="SIR2"/>
    <property type="match status" value="1"/>
</dbReference>
<evidence type="ECO:0000313" key="7">
    <source>
        <dbReference type="EMBL" id="GEN35754.1"/>
    </source>
</evidence>
<feature type="binding site" evidence="4">
    <location>
        <position position="30"/>
    </location>
    <ligand>
        <name>NAD(+)</name>
        <dbReference type="ChEBI" id="CHEBI:57540"/>
    </ligand>
</feature>
<gene>
    <name evidence="4" type="primary">cobB</name>
    <name evidence="7" type="ORF">ADA01nite_32140</name>
</gene>
<dbReference type="PANTHER" id="PTHR11085:SF10">
    <property type="entry name" value="NAD-DEPENDENT PROTEIN DEACYLASE SIRTUIN-5, MITOCHONDRIAL-RELATED"/>
    <property type="match status" value="1"/>
</dbReference>
<dbReference type="InterPro" id="IPR026590">
    <property type="entry name" value="Ssirtuin_cat_dom"/>
</dbReference>
<evidence type="ECO:0000256" key="2">
    <source>
        <dbReference type="ARBA" id="ARBA00022679"/>
    </source>
</evidence>
<dbReference type="GO" id="GO:0008270">
    <property type="term" value="F:zinc ion binding"/>
    <property type="evidence" value="ECO:0007669"/>
    <property type="project" value="UniProtKB-UniRule"/>
</dbReference>
<comment type="similarity">
    <text evidence="4">Belongs to the sirtuin family. Class U subfamily.</text>
</comment>
<feature type="binding site" evidence="4 5">
    <location>
        <position position="141"/>
    </location>
    <ligand>
        <name>Zn(2+)</name>
        <dbReference type="ChEBI" id="CHEBI:29105"/>
    </ligand>
</feature>
<organism evidence="7 8">
    <name type="scientific">Aneurinibacillus danicus</name>
    <dbReference type="NCBI Taxonomy" id="267746"/>
    <lineage>
        <taxon>Bacteria</taxon>
        <taxon>Bacillati</taxon>
        <taxon>Bacillota</taxon>
        <taxon>Bacilli</taxon>
        <taxon>Bacillales</taxon>
        <taxon>Paenibacillaceae</taxon>
        <taxon>Aneurinibacillus group</taxon>
        <taxon>Aneurinibacillus</taxon>
    </lineage>
</organism>
<dbReference type="InterPro" id="IPR028628">
    <property type="entry name" value="Sirtuin_class_U"/>
</dbReference>
<feature type="binding site" evidence="4 5">
    <location>
        <position position="121"/>
    </location>
    <ligand>
        <name>Zn(2+)</name>
        <dbReference type="ChEBI" id="CHEBI:29105"/>
    </ligand>
</feature>
<feature type="binding site" evidence="4 5">
    <location>
        <position position="124"/>
    </location>
    <ligand>
        <name>Zn(2+)</name>
        <dbReference type="ChEBI" id="CHEBI:29105"/>
    </ligand>
</feature>
<feature type="binding site" evidence="4">
    <location>
        <position position="225"/>
    </location>
    <ligand>
        <name>NAD(+)</name>
        <dbReference type="ChEBI" id="CHEBI:57540"/>
    </ligand>
</feature>
<evidence type="ECO:0000256" key="1">
    <source>
        <dbReference type="ARBA" id="ARBA00022490"/>
    </source>
</evidence>
<comment type="cofactor">
    <cofactor evidence="4">
        <name>Zn(2+)</name>
        <dbReference type="ChEBI" id="CHEBI:29105"/>
    </cofactor>
    <text evidence="4">Binds 1 zinc ion per subunit.</text>
</comment>
<accession>A0A511VA04</accession>
<feature type="binding site" evidence="4">
    <location>
        <position position="97"/>
    </location>
    <ligand>
        <name>NAD(+)</name>
        <dbReference type="ChEBI" id="CHEBI:57540"/>
    </ligand>
</feature>
<feature type="binding site" evidence="4">
    <location>
        <position position="22"/>
    </location>
    <ligand>
        <name>NAD(+)</name>
        <dbReference type="ChEBI" id="CHEBI:57540"/>
    </ligand>
</feature>
<sequence>MLENWLKESKYAVVFSGAGMSTESGIPDFRSQQGIWRHKDPTKLASTFALMHNREEFTDFYRGRIDMLTRYRPHAGHEILARWEKEERIQSIITQNVDRFHQQAGSKNVAELHGTINLLRCLDCGREYPGKKYLETGGEICACGGFLRPCVVLFGEALPEEALDMAEREAIKADLFIVLGSSLQVSPANYFPQLAKRNGAKLVIVNMEPTPLDSMADLVIHERKIGEVLAETDKKL</sequence>
<keyword evidence="4 5" id="KW-0862">Zinc</keyword>
<reference evidence="7 8" key="1">
    <citation type="submission" date="2019-07" db="EMBL/GenBank/DDBJ databases">
        <title>Whole genome shotgun sequence of Aneurinibacillus danicus NBRC 102444.</title>
        <authorList>
            <person name="Hosoyama A."/>
            <person name="Uohara A."/>
            <person name="Ohji S."/>
            <person name="Ichikawa N."/>
        </authorList>
    </citation>
    <scope>NUCLEOTIDE SEQUENCE [LARGE SCALE GENOMIC DNA]</scope>
    <source>
        <strain evidence="7 8">NBRC 102444</strain>
    </source>
</reference>
<feature type="active site" description="Proton acceptor" evidence="4 5">
    <location>
        <position position="113"/>
    </location>
</feature>
<comment type="catalytic activity">
    <reaction evidence="4">
        <text>N(6)-acetyl-L-lysyl-[protein] + NAD(+) + H2O = 2''-O-acetyl-ADP-D-ribose + nicotinamide + L-lysyl-[protein]</text>
        <dbReference type="Rhea" id="RHEA:43636"/>
        <dbReference type="Rhea" id="RHEA-COMP:9752"/>
        <dbReference type="Rhea" id="RHEA-COMP:10731"/>
        <dbReference type="ChEBI" id="CHEBI:15377"/>
        <dbReference type="ChEBI" id="CHEBI:17154"/>
        <dbReference type="ChEBI" id="CHEBI:29969"/>
        <dbReference type="ChEBI" id="CHEBI:57540"/>
        <dbReference type="ChEBI" id="CHEBI:61930"/>
        <dbReference type="ChEBI" id="CHEBI:83767"/>
        <dbReference type="EC" id="2.3.1.286"/>
    </reaction>
</comment>
<dbReference type="EMBL" id="BJXX01000149">
    <property type="protein sequence ID" value="GEN35754.1"/>
    <property type="molecule type" value="Genomic_DNA"/>
</dbReference>
<dbReference type="OrthoDB" id="9800582at2"/>
<comment type="function">
    <text evidence="4">NAD-dependent protein deacetylase which modulates the activities of several enzymes which are inactive in their acetylated form.</text>
</comment>
<keyword evidence="8" id="KW-1185">Reference proteome</keyword>
<dbReference type="GO" id="GO:0017136">
    <property type="term" value="F:histone deacetylase activity, NAD-dependent"/>
    <property type="evidence" value="ECO:0007669"/>
    <property type="project" value="TreeGrafter"/>
</dbReference>
<dbReference type="HAMAP" id="MF_01968">
    <property type="entry name" value="Sirtuin_ClassU"/>
    <property type="match status" value="1"/>
</dbReference>
<dbReference type="SUPFAM" id="SSF52467">
    <property type="entry name" value="DHS-like NAD/FAD-binding domain"/>
    <property type="match status" value="1"/>
</dbReference>
<proteinExistence type="inferred from homology"/>
<feature type="binding site" evidence="4">
    <location>
        <position position="95"/>
    </location>
    <ligand>
        <name>NAD(+)</name>
        <dbReference type="ChEBI" id="CHEBI:57540"/>
    </ligand>
</feature>
<dbReference type="InterPro" id="IPR003000">
    <property type="entry name" value="Sirtuin"/>
</dbReference>
<feature type="binding site" evidence="4">
    <location>
        <position position="182"/>
    </location>
    <ligand>
        <name>NAD(+)</name>
        <dbReference type="ChEBI" id="CHEBI:57540"/>
    </ligand>
</feature>
<feature type="binding site" evidence="4">
    <location>
        <position position="97"/>
    </location>
    <ligand>
        <name>nicotinamide</name>
        <dbReference type="ChEBI" id="CHEBI:17154"/>
    </ligand>
</feature>
<protein>
    <recommendedName>
        <fullName evidence="4">NAD-dependent protein deacetylase</fullName>
        <ecNumber evidence="4">2.3.1.286</ecNumber>
    </recommendedName>
    <alternativeName>
        <fullName evidence="4">Regulatory protein SIR2 homolog</fullName>
    </alternativeName>
</protein>